<dbReference type="PANTHER" id="PTHR37316:SF3">
    <property type="entry name" value="TEICHOIC ACID GLYCEROL-PHOSPHATE TRANSFERASE"/>
    <property type="match status" value="1"/>
</dbReference>
<protein>
    <recommendedName>
        <fullName evidence="9">CDP-glycerol glycerophosphotransferase</fullName>
    </recommendedName>
</protein>
<evidence type="ECO:0008006" key="9">
    <source>
        <dbReference type="Google" id="ProtNLM"/>
    </source>
</evidence>
<dbReference type="Gene3D" id="3.40.50.11820">
    <property type="match status" value="1"/>
</dbReference>
<dbReference type="RefSeq" id="WP_143487048.1">
    <property type="nucleotide sequence ID" value="NZ_VJOY01000002.1"/>
</dbReference>
<dbReference type="SUPFAM" id="SSF53756">
    <property type="entry name" value="UDP-Glycosyltransferase/glycogen phosphorylase"/>
    <property type="match status" value="1"/>
</dbReference>
<dbReference type="AlphaFoldDB" id="A0A553H3U9"/>
<dbReference type="OrthoDB" id="9802649at2"/>
<comment type="caution">
    <text evidence="7">The sequence shown here is derived from an EMBL/GenBank/DDBJ whole genome shotgun (WGS) entry which is preliminary data.</text>
</comment>
<keyword evidence="6" id="KW-0472">Membrane</keyword>
<dbReference type="InterPro" id="IPR043149">
    <property type="entry name" value="TagF_N"/>
</dbReference>
<dbReference type="PANTHER" id="PTHR37316">
    <property type="entry name" value="TEICHOIC ACID GLYCEROL-PHOSPHATE PRIMASE"/>
    <property type="match status" value="1"/>
</dbReference>
<evidence type="ECO:0000313" key="8">
    <source>
        <dbReference type="Proteomes" id="UP000315235"/>
    </source>
</evidence>
<evidence type="ECO:0000256" key="3">
    <source>
        <dbReference type="ARBA" id="ARBA00022475"/>
    </source>
</evidence>
<evidence type="ECO:0000256" key="4">
    <source>
        <dbReference type="ARBA" id="ARBA00022679"/>
    </source>
</evidence>
<dbReference type="InterPro" id="IPR007554">
    <property type="entry name" value="Glycerophosphate_synth"/>
</dbReference>
<dbReference type="Proteomes" id="UP000315235">
    <property type="component" value="Unassembled WGS sequence"/>
</dbReference>
<gene>
    <name evidence="7" type="ORF">FM069_04330</name>
</gene>
<evidence type="ECO:0000256" key="6">
    <source>
        <dbReference type="ARBA" id="ARBA00023136"/>
    </source>
</evidence>
<comment type="similarity">
    <text evidence="2">Belongs to the CDP-glycerol glycerophosphotransferase family.</text>
</comment>
<keyword evidence="5" id="KW-0777">Teichoic acid biosynthesis</keyword>
<comment type="subcellular location">
    <subcellularLocation>
        <location evidence="1">Cell membrane</location>
        <topology evidence="1">Peripheral membrane protein</topology>
    </subcellularLocation>
</comment>
<name>A0A553H3U9_9PSED</name>
<sequence length="400" mass="45705">MTHRLAKFVACLLQWPLWLLAACVPRRRDLWLFGAWRGQAYSDNPKYLYEYLRCHRPPLRAVWITRSRPLCARLRAASLEAHHYLSPQGLYLQLRAGAIFFTHTPEGEFLGAAVGRAYACQLWHGTPLKKILWDDPEHVASESSRSRRIAVRLFPWMRNRWDLVVAPSQPVAAIFAETFRGTPVAVTGYPRNDSVVQREVSAAPRPIRRAIYMPTFRGSAGSADSDAAINTLFEASGFDVERLDARCARLGLELTLRLHPSNRLNEALRQRIEGSAHIRFDDGDDFYQRINDYDALITDYSSVFYDFLLSGKPVIHAGFDVQDYMRETRGFYRPYEAICLTPGLKDWAGVMATLEGFARQGLDADYLQRYRQLDAWANQRADEPFAERVARCVEARLAGD</sequence>
<dbReference type="GO" id="GO:0019350">
    <property type="term" value="P:teichoic acid biosynthetic process"/>
    <property type="evidence" value="ECO:0007669"/>
    <property type="project" value="UniProtKB-KW"/>
</dbReference>
<keyword evidence="4" id="KW-0808">Transferase</keyword>
<dbReference type="EMBL" id="VJOY01000002">
    <property type="protein sequence ID" value="TRX76420.1"/>
    <property type="molecule type" value="Genomic_DNA"/>
</dbReference>
<evidence type="ECO:0000256" key="1">
    <source>
        <dbReference type="ARBA" id="ARBA00004202"/>
    </source>
</evidence>
<evidence type="ECO:0000256" key="5">
    <source>
        <dbReference type="ARBA" id="ARBA00022944"/>
    </source>
</evidence>
<dbReference type="PROSITE" id="PS51257">
    <property type="entry name" value="PROKAR_LIPOPROTEIN"/>
    <property type="match status" value="1"/>
</dbReference>
<keyword evidence="8" id="KW-1185">Reference proteome</keyword>
<accession>A0A553H3U9</accession>
<dbReference type="Pfam" id="PF04464">
    <property type="entry name" value="Glyphos_transf"/>
    <property type="match status" value="1"/>
</dbReference>
<proteinExistence type="inferred from homology"/>
<dbReference type="InterPro" id="IPR043148">
    <property type="entry name" value="TagF_C"/>
</dbReference>
<evidence type="ECO:0000256" key="2">
    <source>
        <dbReference type="ARBA" id="ARBA00010488"/>
    </source>
</evidence>
<dbReference type="GO" id="GO:0005886">
    <property type="term" value="C:plasma membrane"/>
    <property type="evidence" value="ECO:0007669"/>
    <property type="project" value="UniProtKB-SubCell"/>
</dbReference>
<dbReference type="Gene3D" id="3.40.50.12580">
    <property type="match status" value="1"/>
</dbReference>
<dbReference type="GO" id="GO:0047355">
    <property type="term" value="F:CDP-glycerol glycerophosphotransferase activity"/>
    <property type="evidence" value="ECO:0007669"/>
    <property type="project" value="InterPro"/>
</dbReference>
<evidence type="ECO:0000313" key="7">
    <source>
        <dbReference type="EMBL" id="TRX76420.1"/>
    </source>
</evidence>
<organism evidence="7 8">
    <name type="scientific">Pseudomonas mangiferae</name>
    <dbReference type="NCBI Taxonomy" id="2593654"/>
    <lineage>
        <taxon>Bacteria</taxon>
        <taxon>Pseudomonadati</taxon>
        <taxon>Pseudomonadota</taxon>
        <taxon>Gammaproteobacteria</taxon>
        <taxon>Pseudomonadales</taxon>
        <taxon>Pseudomonadaceae</taxon>
        <taxon>Pseudomonas</taxon>
    </lineage>
</organism>
<keyword evidence="3" id="KW-1003">Cell membrane</keyword>
<reference evidence="7 8" key="1">
    <citation type="submission" date="2019-07" db="EMBL/GenBank/DDBJ databases">
        <title>Pseudomonas mangiferae sp. nov., isolated from bark of mango tree in Thailand.</title>
        <authorList>
            <person name="Srisuk N."/>
            <person name="Anurat P."/>
        </authorList>
    </citation>
    <scope>NUCLEOTIDE SEQUENCE [LARGE SCALE GENOMIC DNA]</scope>
    <source>
        <strain evidence="7 8">DMKU_BBB3-04</strain>
    </source>
</reference>
<dbReference type="InterPro" id="IPR051612">
    <property type="entry name" value="Teichoic_Acid_Biosynth"/>
</dbReference>